<evidence type="ECO:0000313" key="2">
    <source>
        <dbReference type="EMBL" id="PPQ93034.1"/>
    </source>
</evidence>
<dbReference type="AlphaFoldDB" id="A0A409XQP9"/>
<accession>A0A409XQP9</accession>
<dbReference type="OrthoDB" id="2966751at2759"/>
<feature type="region of interest" description="Disordered" evidence="1">
    <location>
        <begin position="318"/>
        <end position="342"/>
    </location>
</feature>
<dbReference type="Proteomes" id="UP000283269">
    <property type="component" value="Unassembled WGS sequence"/>
</dbReference>
<reference evidence="2 3" key="1">
    <citation type="journal article" date="2018" name="Evol. Lett.">
        <title>Horizontal gene cluster transfer increased hallucinogenic mushroom diversity.</title>
        <authorList>
            <person name="Reynolds H.T."/>
            <person name="Vijayakumar V."/>
            <person name="Gluck-Thaler E."/>
            <person name="Korotkin H.B."/>
            <person name="Matheny P.B."/>
            <person name="Slot J.C."/>
        </authorList>
    </citation>
    <scope>NUCLEOTIDE SEQUENCE [LARGE SCALE GENOMIC DNA]</scope>
    <source>
        <strain evidence="2 3">2631</strain>
    </source>
</reference>
<organism evidence="2 3">
    <name type="scientific">Psilocybe cyanescens</name>
    <dbReference type="NCBI Taxonomy" id="93625"/>
    <lineage>
        <taxon>Eukaryota</taxon>
        <taxon>Fungi</taxon>
        <taxon>Dikarya</taxon>
        <taxon>Basidiomycota</taxon>
        <taxon>Agaricomycotina</taxon>
        <taxon>Agaricomycetes</taxon>
        <taxon>Agaricomycetidae</taxon>
        <taxon>Agaricales</taxon>
        <taxon>Agaricineae</taxon>
        <taxon>Strophariaceae</taxon>
        <taxon>Psilocybe</taxon>
    </lineage>
</organism>
<dbReference type="EMBL" id="NHYD01000873">
    <property type="protein sequence ID" value="PPQ93034.1"/>
    <property type="molecule type" value="Genomic_DNA"/>
</dbReference>
<gene>
    <name evidence="2" type="ORF">CVT25_006785</name>
</gene>
<protein>
    <submittedName>
        <fullName evidence="2">Uncharacterized protein</fullName>
    </submittedName>
</protein>
<evidence type="ECO:0000313" key="3">
    <source>
        <dbReference type="Proteomes" id="UP000283269"/>
    </source>
</evidence>
<name>A0A409XQP9_PSICY</name>
<comment type="caution">
    <text evidence="2">The sequence shown here is derived from an EMBL/GenBank/DDBJ whole genome shotgun (WGS) entry which is preliminary data.</text>
</comment>
<sequence length="342" mass="36409">MTTTMTSAFSTLSNTTSAFGNLTKTTTTTSAFGTPSNTTSAFGNLTNWLMTCIITPQTPSQMAIIWLAVALKEDPLYISATPLPYSALLDTEIRTYAPATQPPLADNTIVFVVAKAFIPAGSALLDAIVIYPVPGVPSDDDYEDSLPDSPFPFIFGVGHVSSTSSQPDTNNSKVFGVSFTEYVCDTQRSTVLRCAYDATRSRWKNTPIPAIQTCISIFGSCHSVFQDGSLRLNLENIVFNVGPLSLAAQPPDTAIQVSPNIGKRCQFNAIAPPLPPSTSTAAPTPSTSVQPAVFETSVASQLTPQTLLSITDRDHASLAQAPVAPIPPTPAKERHTRRAPVR</sequence>
<keyword evidence="3" id="KW-1185">Reference proteome</keyword>
<evidence type="ECO:0000256" key="1">
    <source>
        <dbReference type="SAM" id="MobiDB-lite"/>
    </source>
</evidence>
<dbReference type="InParanoid" id="A0A409XQP9"/>
<proteinExistence type="predicted"/>